<evidence type="ECO:0000259" key="5">
    <source>
        <dbReference type="Pfam" id="PF00890"/>
    </source>
</evidence>
<feature type="non-terminal residue" evidence="6">
    <location>
        <position position="409"/>
    </location>
</feature>
<dbReference type="OrthoDB" id="9806724at2"/>
<dbReference type="Proteomes" id="UP000249130">
    <property type="component" value="Unassembled WGS sequence"/>
</dbReference>
<evidence type="ECO:0000313" key="7">
    <source>
        <dbReference type="Proteomes" id="UP000249130"/>
    </source>
</evidence>
<gene>
    <name evidence="6" type="ORF">CH341_27970</name>
</gene>
<comment type="caution">
    <text evidence="6">The sequence shown here is derived from an EMBL/GenBank/DDBJ whole genome shotgun (WGS) entry which is preliminary data.</text>
</comment>
<dbReference type="GO" id="GO:0016491">
    <property type="term" value="F:oxidoreductase activity"/>
    <property type="evidence" value="ECO:0007669"/>
    <property type="project" value="UniProtKB-KW"/>
</dbReference>
<dbReference type="EMBL" id="NPEX01000365">
    <property type="protein sequence ID" value="RAI38388.1"/>
    <property type="molecule type" value="Genomic_DNA"/>
</dbReference>
<dbReference type="InterPro" id="IPR003953">
    <property type="entry name" value="FAD-dep_OxRdtase_2_FAD-bd"/>
</dbReference>
<organism evidence="6 7">
    <name type="scientific">Rhodoplanes roseus</name>
    <dbReference type="NCBI Taxonomy" id="29409"/>
    <lineage>
        <taxon>Bacteria</taxon>
        <taxon>Pseudomonadati</taxon>
        <taxon>Pseudomonadota</taxon>
        <taxon>Alphaproteobacteria</taxon>
        <taxon>Hyphomicrobiales</taxon>
        <taxon>Nitrobacteraceae</taxon>
        <taxon>Rhodoplanes</taxon>
    </lineage>
</organism>
<evidence type="ECO:0000256" key="3">
    <source>
        <dbReference type="ARBA" id="ARBA00023002"/>
    </source>
</evidence>
<dbReference type="InterPro" id="IPR030664">
    <property type="entry name" value="SdhA/FrdA/AprA"/>
</dbReference>
<dbReference type="Pfam" id="PF00890">
    <property type="entry name" value="FAD_binding_2"/>
    <property type="match status" value="1"/>
</dbReference>
<proteinExistence type="predicted"/>
<dbReference type="AlphaFoldDB" id="A0A327KSM8"/>
<dbReference type="InterPro" id="IPR027477">
    <property type="entry name" value="Succ_DH/fumarate_Rdtase_cat_sf"/>
</dbReference>
<keyword evidence="2" id="KW-0285">Flavoprotein</keyword>
<evidence type="ECO:0000313" key="6">
    <source>
        <dbReference type="EMBL" id="RAI38388.1"/>
    </source>
</evidence>
<dbReference type="Gene3D" id="3.90.700.10">
    <property type="entry name" value="Succinate dehydrogenase/fumarate reductase flavoprotein, catalytic domain"/>
    <property type="match status" value="1"/>
</dbReference>
<dbReference type="PRINTS" id="PR00411">
    <property type="entry name" value="PNDRDTASEI"/>
</dbReference>
<dbReference type="InterPro" id="IPR036188">
    <property type="entry name" value="FAD/NAD-bd_sf"/>
</dbReference>
<evidence type="ECO:0000256" key="1">
    <source>
        <dbReference type="ARBA" id="ARBA00001974"/>
    </source>
</evidence>
<dbReference type="PANTHER" id="PTHR11632">
    <property type="entry name" value="SUCCINATE DEHYDROGENASE 2 FLAVOPROTEIN SUBUNIT"/>
    <property type="match status" value="1"/>
</dbReference>
<feature type="active site" description="Proton acceptor" evidence="4">
    <location>
        <position position="289"/>
    </location>
</feature>
<name>A0A327KSM8_9BRAD</name>
<dbReference type="SUPFAM" id="SSF56425">
    <property type="entry name" value="Succinate dehydrogenase/fumarate reductase flavoprotein, catalytic domain"/>
    <property type="match status" value="1"/>
</dbReference>
<protein>
    <submittedName>
        <fullName evidence="6">Succinate dehydrogenase</fullName>
    </submittedName>
</protein>
<keyword evidence="3" id="KW-0560">Oxidoreductase</keyword>
<feature type="domain" description="FAD-dependent oxidoreductase 2 FAD-binding" evidence="5">
    <location>
        <begin position="7"/>
        <end position="393"/>
    </location>
</feature>
<dbReference type="PANTHER" id="PTHR11632:SF51">
    <property type="entry name" value="SUCCINATE DEHYDROGENASE [UBIQUINONE] FLAVOPROTEIN SUBUNIT, MITOCHONDRIAL"/>
    <property type="match status" value="1"/>
</dbReference>
<dbReference type="Gene3D" id="3.50.50.60">
    <property type="entry name" value="FAD/NAD(P)-binding domain"/>
    <property type="match status" value="1"/>
</dbReference>
<comment type="cofactor">
    <cofactor evidence="1">
        <name>FAD</name>
        <dbReference type="ChEBI" id="CHEBI:57692"/>
    </cofactor>
</comment>
<accession>A0A327KSM8</accession>
<keyword evidence="7" id="KW-1185">Reference proteome</keyword>
<dbReference type="PRINTS" id="PR00368">
    <property type="entry name" value="FADPNR"/>
</dbReference>
<reference evidence="6 7" key="1">
    <citation type="submission" date="2017-07" db="EMBL/GenBank/DDBJ databases">
        <title>Draft Genome Sequences of Select Purple Nonsulfur Bacteria.</title>
        <authorList>
            <person name="Lasarre B."/>
            <person name="Mckinlay J.B."/>
        </authorList>
    </citation>
    <scope>NUCLEOTIDE SEQUENCE [LARGE SCALE GENOMIC DNA]</scope>
    <source>
        <strain evidence="6 7">DSM 5909</strain>
    </source>
</reference>
<dbReference type="RefSeq" id="WP_111422383.1">
    <property type="nucleotide sequence ID" value="NZ_NPEX01000365.1"/>
</dbReference>
<sequence length="409" mass="42992">MRHLETDVLVIGAGGAGMYAALEAAAAGSSVILADRSLIGRGGATVMAMMTVAVALGAQCPDHWENHFADTLAAGYGLCDERLSAILCEDGPARILELEAWKVGWAREDGHIKQAHAPGHDRPRCVYVDFLRTGPALSKTLRGRVGGVPEIVRIGDLMIVDIALADGVACGATAIDMQSGAPVTIAAKSVVVATGGLTRLYRRNSASLNMSGDGYALALRAGAQLVDMEFVQFFPIGHLAPRLVGLDPIMWDPFRYKLGGTLLNGDMQEFEQDYAKVGGRNDGHYVLTRDLATYAITKEVEAGRGSPAGGAYLSFRHVPEAELRRAFGPVIDTLAANGIDLTQRPIEVAPIAHYHMGGVRVDTTFETRVPGLFACGEAVGGANGANRLSGNGITEALVFGARAGRSAAA</sequence>
<dbReference type="SUPFAM" id="SSF51905">
    <property type="entry name" value="FAD/NAD(P)-binding domain"/>
    <property type="match status" value="1"/>
</dbReference>
<evidence type="ECO:0000256" key="2">
    <source>
        <dbReference type="ARBA" id="ARBA00022630"/>
    </source>
</evidence>
<evidence type="ECO:0000256" key="4">
    <source>
        <dbReference type="PIRSR" id="PIRSR630664-50"/>
    </source>
</evidence>